<feature type="transmembrane region" description="Helical" evidence="12">
    <location>
        <begin position="36"/>
        <end position="66"/>
    </location>
</feature>
<dbReference type="PROSITE" id="PS01035">
    <property type="entry name" value="PTS_EIIB_TYPE_1_CYS"/>
    <property type="match status" value="1"/>
</dbReference>
<dbReference type="InterPro" id="IPR013013">
    <property type="entry name" value="PTS_EIIC_1"/>
</dbReference>
<feature type="transmembrane region" description="Helical" evidence="12">
    <location>
        <begin position="247"/>
        <end position="268"/>
    </location>
</feature>
<reference evidence="15 16" key="1">
    <citation type="submission" date="2023-07" db="EMBL/GenBank/DDBJ databases">
        <title>Sorghum-associated microbial communities from plants grown in Nebraska, USA.</title>
        <authorList>
            <person name="Schachtman D."/>
        </authorList>
    </citation>
    <scope>NUCLEOTIDE SEQUENCE [LARGE SCALE GENOMIC DNA]</scope>
    <source>
        <strain evidence="15 16">DS2154</strain>
    </source>
</reference>
<name>A0ABU1N403_9CAUL</name>
<feature type="domain" description="PTS EIIB type-1" evidence="13">
    <location>
        <begin position="508"/>
        <end position="586"/>
    </location>
</feature>
<sequence>MKSPLEFLQPLGRALMLPIAVLPVAGLLLRLGQPDLLNIAFVAAAGDAIFSNLGLLFAIGVAVGFAKENNGAAGLAGVVCFLIATEGAKALLHVPPDVTAGLITAHADLASAAYKAKALAKLSVPIGIISGLIGGIFYNRFSTFKLPEYLAFFSGRRFVPIISGLAGLLFALLIGLGYDGINGAVDGASRAIVGSGETGLLVYGFLNRILIVTGLHHILNNIAWFVIGDYHGATGDLRRFFADDPSAGGFMSGFFPVMMFGLPAACLAMYHTARPEKKKAVGGMLTSLALTSFLTGVTEPIEFSFMFLAPLLYAVHAVLTGVAMAAMNALDIKLGFTFSAGLFDYVLNFGKATHPLWLLPLGALYAGIYYGLFRFFIVKFDLKTPGREADDVVTAEAATTGGGRGADFVLALGGAANLVSVDACTTRLRLIVADQGAVNEPALKALGARGIVKPSDKALQVVLGPIADGVAGEIRAAMAGGAGAAPVPAKPAVAKVVAPAALPTAADDAKAEALVGALGGLANVEAVGACSSRLRLVVRDNAAVDEAALAALNSRGVVRVGERSVHVVLGPDAERIGEAVRCLLPA</sequence>
<keyword evidence="16" id="KW-1185">Reference proteome</keyword>
<comment type="caution">
    <text evidence="15">The sequence shown here is derived from an EMBL/GenBank/DDBJ whole genome shotgun (WGS) entry which is preliminary data.</text>
</comment>
<feature type="domain" description="PTS EIIC type-1" evidence="14">
    <location>
        <begin position="2"/>
        <end position="389"/>
    </location>
</feature>
<dbReference type="InterPro" id="IPR001996">
    <property type="entry name" value="PTS_IIB_1"/>
</dbReference>
<dbReference type="Pfam" id="PF00367">
    <property type="entry name" value="PTS_EIIB"/>
    <property type="match status" value="2"/>
</dbReference>
<dbReference type="NCBIfam" id="TIGR00826">
    <property type="entry name" value="EIIB_glc"/>
    <property type="match status" value="1"/>
</dbReference>
<feature type="transmembrane region" description="Helical" evidence="12">
    <location>
        <begin position="72"/>
        <end position="92"/>
    </location>
</feature>
<evidence type="ECO:0000313" key="16">
    <source>
        <dbReference type="Proteomes" id="UP001262754"/>
    </source>
</evidence>
<evidence type="ECO:0000259" key="14">
    <source>
        <dbReference type="PROSITE" id="PS51103"/>
    </source>
</evidence>
<dbReference type="InterPro" id="IPR018113">
    <property type="entry name" value="PTrfase_EIIB_Cys"/>
</dbReference>
<evidence type="ECO:0000256" key="1">
    <source>
        <dbReference type="ARBA" id="ARBA00004651"/>
    </source>
</evidence>
<keyword evidence="10 12" id="KW-0472">Membrane</keyword>
<evidence type="ECO:0000256" key="2">
    <source>
        <dbReference type="ARBA" id="ARBA00022448"/>
    </source>
</evidence>
<keyword evidence="7 12" id="KW-0812">Transmembrane</keyword>
<dbReference type="SUPFAM" id="SSF55604">
    <property type="entry name" value="Glucose permease domain IIB"/>
    <property type="match status" value="2"/>
</dbReference>
<feature type="transmembrane region" description="Helical" evidence="12">
    <location>
        <begin position="12"/>
        <end position="29"/>
    </location>
</feature>
<keyword evidence="2" id="KW-0813">Transport</keyword>
<protein>
    <submittedName>
        <fullName evidence="15">PTS system N-acetylglucosamine-specific IIC component</fullName>
    </submittedName>
</protein>
<feature type="active site" description="Phosphocysteine intermediate; for EIIB activity" evidence="11">
    <location>
        <position position="530"/>
    </location>
</feature>
<keyword evidence="5" id="KW-0808">Transferase</keyword>
<dbReference type="PANTHER" id="PTHR30009">
    <property type="entry name" value="CYTOCHROME C-TYPE SYNTHESIS PROTEIN AND PTS TRANSMEMBRANE COMPONENT"/>
    <property type="match status" value="1"/>
</dbReference>
<evidence type="ECO:0000256" key="3">
    <source>
        <dbReference type="ARBA" id="ARBA00022475"/>
    </source>
</evidence>
<dbReference type="InterPro" id="IPR010974">
    <property type="entry name" value="PTS_IIBC_nag"/>
</dbReference>
<keyword evidence="8" id="KW-0418">Kinase</keyword>
<dbReference type="Proteomes" id="UP001262754">
    <property type="component" value="Unassembled WGS sequence"/>
</dbReference>
<keyword evidence="3" id="KW-1003">Cell membrane</keyword>
<keyword evidence="9 12" id="KW-1133">Transmembrane helix</keyword>
<feature type="transmembrane region" description="Helical" evidence="12">
    <location>
        <begin position="118"/>
        <end position="138"/>
    </location>
</feature>
<evidence type="ECO:0000256" key="8">
    <source>
        <dbReference type="ARBA" id="ARBA00022777"/>
    </source>
</evidence>
<evidence type="ECO:0000256" key="11">
    <source>
        <dbReference type="PROSITE-ProRule" id="PRU00421"/>
    </source>
</evidence>
<evidence type="ECO:0000259" key="13">
    <source>
        <dbReference type="PROSITE" id="PS51098"/>
    </source>
</evidence>
<evidence type="ECO:0000256" key="6">
    <source>
        <dbReference type="ARBA" id="ARBA00022683"/>
    </source>
</evidence>
<evidence type="ECO:0000256" key="7">
    <source>
        <dbReference type="ARBA" id="ARBA00022692"/>
    </source>
</evidence>
<organism evidence="15 16">
    <name type="scientific">Caulobacter rhizosphaerae</name>
    <dbReference type="NCBI Taxonomy" id="2010972"/>
    <lineage>
        <taxon>Bacteria</taxon>
        <taxon>Pseudomonadati</taxon>
        <taxon>Pseudomonadota</taxon>
        <taxon>Alphaproteobacteria</taxon>
        <taxon>Caulobacterales</taxon>
        <taxon>Caulobacteraceae</taxon>
        <taxon>Caulobacter</taxon>
    </lineage>
</organism>
<dbReference type="InterPro" id="IPR050429">
    <property type="entry name" value="PTS_Glucose_EIICBA"/>
</dbReference>
<dbReference type="Pfam" id="PF02378">
    <property type="entry name" value="PTS_EIIC"/>
    <property type="match status" value="1"/>
</dbReference>
<dbReference type="EMBL" id="JAVDRL010000011">
    <property type="protein sequence ID" value="MDR6533157.1"/>
    <property type="molecule type" value="Genomic_DNA"/>
</dbReference>
<feature type="transmembrane region" description="Helical" evidence="12">
    <location>
        <begin position="158"/>
        <end position="179"/>
    </location>
</feature>
<dbReference type="PROSITE" id="PS51103">
    <property type="entry name" value="PTS_EIIC_TYPE_1"/>
    <property type="match status" value="1"/>
</dbReference>
<dbReference type="CDD" id="cd00212">
    <property type="entry name" value="PTS_IIB_glc"/>
    <property type="match status" value="1"/>
</dbReference>
<gene>
    <name evidence="15" type="ORF">J2800_003918</name>
</gene>
<feature type="transmembrane region" description="Helical" evidence="12">
    <location>
        <begin position="200"/>
        <end position="227"/>
    </location>
</feature>
<feature type="transmembrane region" description="Helical" evidence="12">
    <location>
        <begin position="356"/>
        <end position="377"/>
    </location>
</feature>
<dbReference type="InterPro" id="IPR036878">
    <property type="entry name" value="Glu_permease_IIB"/>
</dbReference>
<evidence type="ECO:0000256" key="12">
    <source>
        <dbReference type="SAM" id="Phobius"/>
    </source>
</evidence>
<dbReference type="NCBIfam" id="TIGR01998">
    <property type="entry name" value="PTS-II-BC-nag"/>
    <property type="match status" value="1"/>
</dbReference>
<dbReference type="Gene3D" id="3.30.1360.60">
    <property type="entry name" value="Glucose permease domain IIB"/>
    <property type="match status" value="2"/>
</dbReference>
<comment type="subcellular location">
    <subcellularLocation>
        <location evidence="1">Cell membrane</location>
        <topology evidence="1">Multi-pass membrane protein</topology>
    </subcellularLocation>
</comment>
<dbReference type="RefSeq" id="WP_056754250.1">
    <property type="nucleotide sequence ID" value="NZ_BMLD01000009.1"/>
</dbReference>
<dbReference type="PROSITE" id="PS51098">
    <property type="entry name" value="PTS_EIIB_TYPE_1"/>
    <property type="match status" value="2"/>
</dbReference>
<feature type="active site" description="Phosphocysteine intermediate; for EIIB activity" evidence="11">
    <location>
        <position position="424"/>
    </location>
</feature>
<evidence type="ECO:0000256" key="5">
    <source>
        <dbReference type="ARBA" id="ARBA00022679"/>
    </source>
</evidence>
<dbReference type="InterPro" id="IPR003352">
    <property type="entry name" value="PTS_EIIC"/>
</dbReference>
<evidence type="ECO:0000313" key="15">
    <source>
        <dbReference type="EMBL" id="MDR6533157.1"/>
    </source>
</evidence>
<dbReference type="PANTHER" id="PTHR30009:SF4">
    <property type="entry name" value="PTS SYSTEM N-ACETYLGLUCOSAMINE-SPECIFIC EIICBA COMPONENT"/>
    <property type="match status" value="1"/>
</dbReference>
<evidence type="ECO:0000256" key="4">
    <source>
        <dbReference type="ARBA" id="ARBA00022597"/>
    </source>
</evidence>
<keyword evidence="6" id="KW-0598">Phosphotransferase system</keyword>
<evidence type="ECO:0000256" key="10">
    <source>
        <dbReference type="ARBA" id="ARBA00023136"/>
    </source>
</evidence>
<evidence type="ECO:0000256" key="9">
    <source>
        <dbReference type="ARBA" id="ARBA00022989"/>
    </source>
</evidence>
<feature type="domain" description="PTS EIIB type-1" evidence="13">
    <location>
        <begin position="402"/>
        <end position="484"/>
    </location>
</feature>
<accession>A0ABU1N403</accession>
<feature type="transmembrane region" description="Helical" evidence="12">
    <location>
        <begin position="303"/>
        <end position="325"/>
    </location>
</feature>
<keyword evidence="4" id="KW-0762">Sugar transport</keyword>
<proteinExistence type="predicted"/>